<evidence type="ECO:0000313" key="5">
    <source>
        <dbReference type="Proteomes" id="UP000660729"/>
    </source>
</evidence>
<dbReference type="Pfam" id="PF05368">
    <property type="entry name" value="NmrA"/>
    <property type="match status" value="2"/>
</dbReference>
<dbReference type="InterPro" id="IPR036291">
    <property type="entry name" value="NAD(P)-bd_dom_sf"/>
</dbReference>
<gene>
    <name evidence="4" type="ORF">HII31_08766</name>
</gene>
<protein>
    <submittedName>
        <fullName evidence="4">NmrA-like family domain-containing oxidoreductase phqG</fullName>
    </submittedName>
</protein>
<dbReference type="SUPFAM" id="SSF51735">
    <property type="entry name" value="NAD(P)-binding Rossmann-fold domains"/>
    <property type="match status" value="1"/>
</dbReference>
<comment type="caution">
    <text evidence="4">The sequence shown here is derived from an EMBL/GenBank/DDBJ whole genome shotgun (WGS) entry which is preliminary data.</text>
</comment>
<dbReference type="PANTHER" id="PTHR42748">
    <property type="entry name" value="NITROGEN METABOLITE REPRESSION PROTEIN NMRA FAMILY MEMBER"/>
    <property type="match status" value="1"/>
</dbReference>
<dbReference type="AlphaFoldDB" id="A0A8H6VJ53"/>
<sequence>MTTAMPTLRPLVVTGATGKQGGALISALLSKPTQPFEIYAVTRNKTSKSAQALASKPNVHLIEGSFTDPAAIFSQEGKALVNAAIAAGVEHIVFTATDRGVNSDNDPTIVPHFASKYNIEQEISAKSKGKGTWTFLRPVAFYENMTNDFLGKAFISMWRLNGNDRKLQLVSTKDIGKIAAEAFLNAESPEYKNTSISLAGDEISVVEAEKVFREVTGGQQIPETYGFVARILKWVLHEHLGIMFNWFATDGFGTDVPGLRKRYPYLKDFRAWLETESAWKK</sequence>
<proteinExistence type="inferred from homology"/>
<name>A0A8H6VJ53_9PEZI</name>
<feature type="domain" description="NmrA-like" evidence="3">
    <location>
        <begin position="75"/>
        <end position="218"/>
    </location>
</feature>
<evidence type="ECO:0000256" key="1">
    <source>
        <dbReference type="ARBA" id="ARBA00006328"/>
    </source>
</evidence>
<comment type="similarity">
    <text evidence="1">Belongs to the NmrA-type oxidoreductase family.</text>
</comment>
<dbReference type="Proteomes" id="UP000660729">
    <property type="component" value="Unassembled WGS sequence"/>
</dbReference>
<organism evidence="4 5">
    <name type="scientific">Pseudocercospora fuligena</name>
    <dbReference type="NCBI Taxonomy" id="685502"/>
    <lineage>
        <taxon>Eukaryota</taxon>
        <taxon>Fungi</taxon>
        <taxon>Dikarya</taxon>
        <taxon>Ascomycota</taxon>
        <taxon>Pezizomycotina</taxon>
        <taxon>Dothideomycetes</taxon>
        <taxon>Dothideomycetidae</taxon>
        <taxon>Mycosphaerellales</taxon>
        <taxon>Mycosphaerellaceae</taxon>
        <taxon>Pseudocercospora</taxon>
    </lineage>
</organism>
<dbReference type="GO" id="GO:0005634">
    <property type="term" value="C:nucleus"/>
    <property type="evidence" value="ECO:0007669"/>
    <property type="project" value="TreeGrafter"/>
</dbReference>
<keyword evidence="2" id="KW-0521">NADP</keyword>
<dbReference type="OrthoDB" id="9997102at2759"/>
<dbReference type="InterPro" id="IPR051164">
    <property type="entry name" value="NmrA-like_oxidored"/>
</dbReference>
<dbReference type="Gene3D" id="3.40.50.720">
    <property type="entry name" value="NAD(P)-binding Rossmann-like Domain"/>
    <property type="match status" value="2"/>
</dbReference>
<dbReference type="PANTHER" id="PTHR42748:SF7">
    <property type="entry name" value="NMRA LIKE REDOX SENSOR 1-RELATED"/>
    <property type="match status" value="1"/>
</dbReference>
<accession>A0A8H6VJ53</accession>
<evidence type="ECO:0000256" key="2">
    <source>
        <dbReference type="ARBA" id="ARBA00022857"/>
    </source>
</evidence>
<evidence type="ECO:0000313" key="4">
    <source>
        <dbReference type="EMBL" id="KAF7189944.1"/>
    </source>
</evidence>
<dbReference type="InterPro" id="IPR008030">
    <property type="entry name" value="NmrA-like"/>
</dbReference>
<evidence type="ECO:0000259" key="3">
    <source>
        <dbReference type="Pfam" id="PF05368"/>
    </source>
</evidence>
<feature type="domain" description="NmrA-like" evidence="3">
    <location>
        <begin position="11"/>
        <end position="72"/>
    </location>
</feature>
<keyword evidence="5" id="KW-1185">Reference proteome</keyword>
<dbReference type="EMBL" id="JABCIY010000177">
    <property type="protein sequence ID" value="KAF7189944.1"/>
    <property type="molecule type" value="Genomic_DNA"/>
</dbReference>
<reference evidence="4" key="1">
    <citation type="submission" date="2020-04" db="EMBL/GenBank/DDBJ databases">
        <title>Draft genome resource of the tomato pathogen Pseudocercospora fuligena.</title>
        <authorList>
            <person name="Zaccaron A."/>
        </authorList>
    </citation>
    <scope>NUCLEOTIDE SEQUENCE</scope>
    <source>
        <strain evidence="4">PF001</strain>
    </source>
</reference>